<keyword evidence="5" id="KW-0520">NAD</keyword>
<protein>
    <submittedName>
        <fullName evidence="6">All-trans-retinol 13,14-reductase</fullName>
    </submittedName>
</protein>
<keyword evidence="7" id="KW-1185">Reference proteome</keyword>
<keyword evidence="3" id="KW-0274">FAD</keyword>
<dbReference type="OrthoDB" id="9789960at2"/>
<dbReference type="InterPro" id="IPR036188">
    <property type="entry name" value="FAD/NAD-bd_sf"/>
</dbReference>
<dbReference type="STRING" id="1038014.SAMN04487910_0407"/>
<evidence type="ECO:0000256" key="2">
    <source>
        <dbReference type="ARBA" id="ARBA00022729"/>
    </source>
</evidence>
<dbReference type="Proteomes" id="UP000198521">
    <property type="component" value="Unassembled WGS sequence"/>
</dbReference>
<dbReference type="PANTHER" id="PTHR46091:SF3">
    <property type="entry name" value="AMINE OXIDASE DOMAIN-CONTAINING PROTEIN"/>
    <property type="match status" value="1"/>
</dbReference>
<evidence type="ECO:0000256" key="1">
    <source>
        <dbReference type="ARBA" id="ARBA00022630"/>
    </source>
</evidence>
<evidence type="ECO:0000313" key="7">
    <source>
        <dbReference type="Proteomes" id="UP000198521"/>
    </source>
</evidence>
<gene>
    <name evidence="6" type="ORF">SAMN04487910_0407</name>
</gene>
<dbReference type="Gene3D" id="3.50.50.60">
    <property type="entry name" value="FAD/NAD(P)-binding domain"/>
    <property type="match status" value="2"/>
</dbReference>
<organism evidence="6 7">
    <name type="scientific">Aquimarina amphilecti</name>
    <dbReference type="NCBI Taxonomy" id="1038014"/>
    <lineage>
        <taxon>Bacteria</taxon>
        <taxon>Pseudomonadati</taxon>
        <taxon>Bacteroidota</taxon>
        <taxon>Flavobacteriia</taxon>
        <taxon>Flavobacteriales</taxon>
        <taxon>Flavobacteriaceae</taxon>
        <taxon>Aquimarina</taxon>
    </lineage>
</organism>
<dbReference type="Pfam" id="PF13450">
    <property type="entry name" value="NAD_binding_8"/>
    <property type="match status" value="1"/>
</dbReference>
<dbReference type="AlphaFoldDB" id="A0A1H7GKS0"/>
<dbReference type="EMBL" id="FOAB01000001">
    <property type="protein sequence ID" value="SEK38746.1"/>
    <property type="molecule type" value="Genomic_DNA"/>
</dbReference>
<name>A0A1H7GKS0_AQUAM</name>
<keyword evidence="1" id="KW-0285">Flavoprotein</keyword>
<evidence type="ECO:0000256" key="3">
    <source>
        <dbReference type="ARBA" id="ARBA00022827"/>
    </source>
</evidence>
<dbReference type="SUPFAM" id="SSF51905">
    <property type="entry name" value="FAD/NAD(P)-binding domain"/>
    <property type="match status" value="1"/>
</dbReference>
<sequence length="528" mass="59807">MIQSYKQRPKLEDKYDAIIIGSGMGSLTVAAILAKEGKKILVLERHYTAGGFTHIFKRKGYEWDVGIHYIGGVQQENSPIRKLFDYVSDGKLTWADMGEVYDRIIIGNRSYDFVKGVENFRNKMVSYFPNEEKAIDTYIDLVFKANKAMGAFYKEKALPNLLRFFIGGFLKRPYLKFADQTTYEVLSKLTKNDELIKVLSAQYGDYGLPPKQSSFAMHASVARHYFGGGNFPIGGSSKIVDTIDPVIEASLGTILTNAAVEEIIIENDRAKGVKMFDGKEFYADTIVSGAGVFNTFERLIPDHISKKYGLLDQLKKVTPSVSHACLYMGFKSSPKALKLPKTNFWIYPEDGDHDTCVDRYLKDETAPFPVVYVSFPSAKDPDWPNRYPGRSTIDIITLVPYETVSQWKDTRWMKRGEDYEAWKEKISRRLMSELFKQLPHLKEEVDHYELSTPLSTEHFVNYKKGEIYGIDHTPDRFRQKFLQPRTPIKGLYLTGQDIVTAGVGGALFAGVVTASAATGINFKNKIFV</sequence>
<evidence type="ECO:0000256" key="4">
    <source>
        <dbReference type="ARBA" id="ARBA00022857"/>
    </source>
</evidence>
<dbReference type="GO" id="GO:0016491">
    <property type="term" value="F:oxidoreductase activity"/>
    <property type="evidence" value="ECO:0007669"/>
    <property type="project" value="InterPro"/>
</dbReference>
<keyword evidence="2" id="KW-0732">Signal</keyword>
<evidence type="ECO:0000313" key="6">
    <source>
        <dbReference type="EMBL" id="SEK38746.1"/>
    </source>
</evidence>
<accession>A0A1H7GKS0</accession>
<keyword evidence="4" id="KW-0521">NADP</keyword>
<evidence type="ECO:0000256" key="5">
    <source>
        <dbReference type="ARBA" id="ARBA00023027"/>
    </source>
</evidence>
<reference evidence="6 7" key="1">
    <citation type="submission" date="2016-10" db="EMBL/GenBank/DDBJ databases">
        <authorList>
            <person name="de Groot N.N."/>
        </authorList>
    </citation>
    <scope>NUCLEOTIDE SEQUENCE [LARGE SCALE GENOMIC DNA]</scope>
    <source>
        <strain evidence="6 7">DSM 25232</strain>
    </source>
</reference>
<dbReference type="InterPro" id="IPR052206">
    <property type="entry name" value="Retinol_saturase"/>
</dbReference>
<dbReference type="PANTHER" id="PTHR46091">
    <property type="entry name" value="BLR7054 PROTEIN"/>
    <property type="match status" value="1"/>
</dbReference>
<proteinExistence type="predicted"/>
<dbReference type="RefSeq" id="WP_091404821.1">
    <property type="nucleotide sequence ID" value="NZ_FOAB01000001.1"/>
</dbReference>